<sequence length="282" mass="30468">MSADVSDVSLPQQTYTVGALLAAQRLLRISSLPDFLKIRPQQLGGELTAAEWAALEKGRVVIAGEVDPELEVILRALARPDAEVRVKLEYRERLDTRMVIVRSGRLVVVAVLCGDEITIDPYTDVTSAEQIGREVAGQIAGYLFATKDPRPVRISPTLVSATAVLSGLAGAEREQWRTGLTDAGIAADVAEVLNEMESAPMARAEVSAALCQVNAYGDSDSVVRVVDTALGAGMTSFTNDNDGQVWLRVEPYDPRVLVNLIAGCVMGVPHSGWFTHQRHDQF</sequence>
<name>A0A829HM74_9MYCO</name>
<proteinExistence type="inferred from homology"/>
<evidence type="ECO:0000256" key="4">
    <source>
        <dbReference type="ARBA" id="ARBA00023186"/>
    </source>
</evidence>
<evidence type="ECO:0008006" key="7">
    <source>
        <dbReference type="Google" id="ProtNLM"/>
    </source>
</evidence>
<evidence type="ECO:0000313" key="6">
    <source>
        <dbReference type="Proteomes" id="UP000014969"/>
    </source>
</evidence>
<comment type="subcellular location">
    <subcellularLocation>
        <location evidence="1">Cytoplasm</location>
    </subcellularLocation>
</comment>
<dbReference type="InterPro" id="IPR025734">
    <property type="entry name" value="EspG"/>
</dbReference>
<comment type="caution">
    <text evidence="5">The sequence shown here is derived from an EMBL/GenBank/DDBJ whole genome shotgun (WGS) entry which is preliminary data.</text>
</comment>
<evidence type="ECO:0000313" key="5">
    <source>
        <dbReference type="EMBL" id="EPQ20999.1"/>
    </source>
</evidence>
<protein>
    <recommendedName>
        <fullName evidence="7">ESX secretion-associated protein EspG</fullName>
    </recommendedName>
</protein>
<dbReference type="EMBL" id="ATFQ01000040">
    <property type="protein sequence ID" value="EPQ20999.1"/>
    <property type="molecule type" value="Genomic_DNA"/>
</dbReference>
<dbReference type="AlphaFoldDB" id="A0A829HM74"/>
<organism evidence="5 6">
    <name type="scientific">Mycobacteroides abscessus subsp. bolletii CRM-0020</name>
    <dbReference type="NCBI Taxonomy" id="1306401"/>
    <lineage>
        <taxon>Bacteria</taxon>
        <taxon>Bacillati</taxon>
        <taxon>Actinomycetota</taxon>
        <taxon>Actinomycetes</taxon>
        <taxon>Mycobacteriales</taxon>
        <taxon>Mycobacteriaceae</taxon>
        <taxon>Mycobacteroides</taxon>
        <taxon>Mycobacteroides abscessus</taxon>
    </lineage>
</organism>
<dbReference type="GO" id="GO:0005737">
    <property type="term" value="C:cytoplasm"/>
    <property type="evidence" value="ECO:0007669"/>
    <property type="project" value="UniProtKB-SubCell"/>
</dbReference>
<reference evidence="5 6" key="1">
    <citation type="journal article" date="2013" name="Genome Announc.">
        <title>Genome Sequence of an Epidemic Isolate of Mycobacterium abscessus subsp. bolletii from Rio de Janeiro, Brazil.</title>
        <authorList>
            <person name="Davidson R.M."/>
            <person name="Reynolds P.R."/>
            <person name="Farias-Hesson E."/>
            <person name="Duarte R.S."/>
            <person name="Jackson M."/>
            <person name="Strong M."/>
        </authorList>
    </citation>
    <scope>NUCLEOTIDE SEQUENCE [LARGE SCALE GENOMIC DNA]</scope>
    <source>
        <strain evidence="5 6">CRM-0020</strain>
    </source>
</reference>
<evidence type="ECO:0000256" key="1">
    <source>
        <dbReference type="ARBA" id="ARBA00004496"/>
    </source>
</evidence>
<dbReference type="Proteomes" id="UP000014969">
    <property type="component" value="Unassembled WGS sequence"/>
</dbReference>
<dbReference type="Pfam" id="PF14011">
    <property type="entry name" value="ESX-1_EspG"/>
    <property type="match status" value="1"/>
</dbReference>
<comment type="similarity">
    <text evidence="2">Belongs to the EspG family.</text>
</comment>
<keyword evidence="3" id="KW-0963">Cytoplasm</keyword>
<dbReference type="RefSeq" id="WP_020724488.1">
    <property type="nucleotide sequence ID" value="NZ_ATFQ01000040.1"/>
</dbReference>
<gene>
    <name evidence="5" type="ORF">J108_23595</name>
</gene>
<evidence type="ECO:0000256" key="3">
    <source>
        <dbReference type="ARBA" id="ARBA00022490"/>
    </source>
</evidence>
<accession>A0A829HM74</accession>
<keyword evidence="4" id="KW-0143">Chaperone</keyword>
<evidence type="ECO:0000256" key="2">
    <source>
        <dbReference type="ARBA" id="ARBA00006411"/>
    </source>
</evidence>